<dbReference type="eggNOG" id="COG0366">
    <property type="taxonomic scope" value="Bacteria"/>
</dbReference>
<evidence type="ECO:0000259" key="4">
    <source>
        <dbReference type="SMART" id="SM00642"/>
    </source>
</evidence>
<evidence type="ECO:0000313" key="5">
    <source>
        <dbReference type="EMBL" id="EOT83403.1"/>
    </source>
</evidence>
<dbReference type="PATRIC" id="fig|1140003.3.peg.2016"/>
<dbReference type="RefSeq" id="WP_016186521.1">
    <property type="nucleotide sequence ID" value="NZ_ASWO01000006.1"/>
</dbReference>
<dbReference type="SUPFAM" id="SSF51011">
    <property type="entry name" value="Glycosyl hydrolase domain"/>
    <property type="match status" value="1"/>
</dbReference>
<feature type="domain" description="Glycosyl hydrolase family 13 catalytic" evidence="4">
    <location>
        <begin position="13"/>
        <end position="402"/>
    </location>
</feature>
<organism evidence="5 6">
    <name type="scientific">Enterococcus sulfureus ATCC 49903</name>
    <dbReference type="NCBI Taxonomy" id="1140003"/>
    <lineage>
        <taxon>Bacteria</taxon>
        <taxon>Bacillati</taxon>
        <taxon>Bacillota</taxon>
        <taxon>Bacilli</taxon>
        <taxon>Lactobacillales</taxon>
        <taxon>Enterococcaceae</taxon>
        <taxon>Enterococcus</taxon>
    </lineage>
</organism>
<dbReference type="InterPro" id="IPR045857">
    <property type="entry name" value="O16G_dom_2"/>
</dbReference>
<dbReference type="SUPFAM" id="SSF51445">
    <property type="entry name" value="(Trans)glycosidases"/>
    <property type="match status" value="1"/>
</dbReference>
<dbReference type="CDD" id="cd11333">
    <property type="entry name" value="AmyAc_SI_OligoGlu_DGase"/>
    <property type="match status" value="1"/>
</dbReference>
<evidence type="ECO:0000256" key="3">
    <source>
        <dbReference type="ARBA" id="ARBA00023295"/>
    </source>
</evidence>
<comment type="similarity">
    <text evidence="1">Belongs to the glycosyl hydrolase 13 family.</text>
</comment>
<keyword evidence="3" id="KW-0326">Glycosidase</keyword>
<protein>
    <recommendedName>
        <fullName evidence="4">Glycosyl hydrolase family 13 catalytic domain-containing protein</fullName>
    </recommendedName>
</protein>
<evidence type="ECO:0000256" key="2">
    <source>
        <dbReference type="ARBA" id="ARBA00022801"/>
    </source>
</evidence>
<dbReference type="OrthoDB" id="9805159at2"/>
<evidence type="ECO:0000313" key="6">
    <source>
        <dbReference type="Proteomes" id="UP000015961"/>
    </source>
</evidence>
<dbReference type="AlphaFoldDB" id="S0KLC8"/>
<dbReference type="InterPro" id="IPR006047">
    <property type="entry name" value="GH13_cat_dom"/>
</dbReference>
<dbReference type="Pfam" id="PF00128">
    <property type="entry name" value="Alpha-amylase"/>
    <property type="match status" value="1"/>
</dbReference>
<dbReference type="InterPro" id="IPR017853">
    <property type="entry name" value="GH"/>
</dbReference>
<proteinExistence type="inferred from homology"/>
<gene>
    <name evidence="5" type="ORF">I573_01953</name>
</gene>
<dbReference type="FunFam" id="3.90.400.10:FF:000002">
    <property type="entry name" value="Sucrose isomerase"/>
    <property type="match status" value="1"/>
</dbReference>
<dbReference type="PANTHER" id="PTHR10357:SF178">
    <property type="entry name" value="OLIGO-1,6-GLUCOSIDASE 3-RELATED"/>
    <property type="match status" value="1"/>
</dbReference>
<dbReference type="STRING" id="1140003.OMY_02091"/>
<evidence type="ECO:0000256" key="1">
    <source>
        <dbReference type="ARBA" id="ARBA00008061"/>
    </source>
</evidence>
<dbReference type="InterPro" id="IPR013780">
    <property type="entry name" value="Glyco_hydro_b"/>
</dbReference>
<dbReference type="Gene3D" id="3.90.400.10">
    <property type="entry name" value="Oligo-1,6-glucosidase, Domain 2"/>
    <property type="match status" value="1"/>
</dbReference>
<dbReference type="Gene3D" id="3.20.20.80">
    <property type="entry name" value="Glycosidases"/>
    <property type="match status" value="1"/>
</dbReference>
<keyword evidence="6" id="KW-1185">Reference proteome</keyword>
<dbReference type="GO" id="GO:0009313">
    <property type="term" value="P:oligosaccharide catabolic process"/>
    <property type="evidence" value="ECO:0007669"/>
    <property type="project" value="TreeGrafter"/>
</dbReference>
<comment type="caution">
    <text evidence="5">The sequence shown here is derived from an EMBL/GenBank/DDBJ whole genome shotgun (WGS) entry which is preliminary data.</text>
</comment>
<dbReference type="EMBL" id="ASWO01000006">
    <property type="protein sequence ID" value="EOT83403.1"/>
    <property type="molecule type" value="Genomic_DNA"/>
</dbReference>
<keyword evidence="2" id="KW-0378">Hydrolase</keyword>
<dbReference type="FunFam" id="3.20.20.80:FF:000064">
    <property type="entry name" value="Oligo-1,6-glucosidase"/>
    <property type="match status" value="1"/>
</dbReference>
<dbReference type="Proteomes" id="UP000015961">
    <property type="component" value="Unassembled WGS sequence"/>
</dbReference>
<sequence>MNNTWFKEAVGYQIYPRSFQDSNQDGIGDLRGIMQRIPELKALGIDFIWLNPVYASPNVDNGYDISDFRAIHPDFGTMEDMDELINLAHEYEIKLIMDLVVNHTSDQHPWFQEAQKSKDNPYREFYHFVDATKDTPPNDWQSFFGGSTWTYQEQTKQAYFHIFAPEQPDLNWKNETMRKEIYAMIRWWLDKGIDGFRLDAISHIQKEKWSFKITDNPWAPFMNVDGIDVYMKEMKTIFDDYSCMTVGEASGVSSQKAKEWTDDTGYLDMIFELEHMVRKGKKGEERVDPFGFKQVMMRWQEDLQPIGWNALYLENHDLPRSISIFGDGSIHSAKALAMGYFFLRGTPFIYQGQELGIENYPFTDIQQVNGQDTIAFYHRLLKTESKKEALKQALNFSRDHSRTPMQWDETKYSGFSTVAPWLAVNPDYLERNQKKEASDPTSLWQFYREMIALRKRESAFLGGEINFLLPEDKALFVYLRKANDQRFVVCVNLTDQKITATLLAEICEAGRCLLTNQTKYDQLHQEMEFAPFDGYVIQLND</sequence>
<reference evidence="5 6" key="1">
    <citation type="submission" date="2013-03" db="EMBL/GenBank/DDBJ databases">
        <title>The Genome Sequence of Enterococcus sulfureus ATCC_49903 (PacBio/Illumina hybrid assembly).</title>
        <authorList>
            <consortium name="The Broad Institute Genomics Platform"/>
            <consortium name="The Broad Institute Genome Sequencing Center for Infectious Disease"/>
            <person name="Earl A."/>
            <person name="Russ C."/>
            <person name="Gilmore M."/>
            <person name="Surin D."/>
            <person name="Walker B."/>
            <person name="Young S."/>
            <person name="Zeng Q."/>
            <person name="Gargeya S."/>
            <person name="Fitzgerald M."/>
            <person name="Haas B."/>
            <person name="Abouelleil A."/>
            <person name="Allen A.W."/>
            <person name="Alvarado L."/>
            <person name="Arachchi H.M."/>
            <person name="Berlin A.M."/>
            <person name="Chapman S.B."/>
            <person name="Gainer-Dewar J."/>
            <person name="Goldberg J."/>
            <person name="Griggs A."/>
            <person name="Gujja S."/>
            <person name="Hansen M."/>
            <person name="Howarth C."/>
            <person name="Imamovic A."/>
            <person name="Ireland A."/>
            <person name="Larimer J."/>
            <person name="McCowan C."/>
            <person name="Murphy C."/>
            <person name="Pearson M."/>
            <person name="Poon T.W."/>
            <person name="Priest M."/>
            <person name="Roberts A."/>
            <person name="Saif S."/>
            <person name="Shea T."/>
            <person name="Sisk P."/>
            <person name="Sykes S."/>
            <person name="Wortman J."/>
            <person name="Nusbaum C."/>
            <person name="Birren B."/>
        </authorList>
    </citation>
    <scope>NUCLEOTIDE SEQUENCE [LARGE SCALE GENOMIC DNA]</scope>
    <source>
        <strain evidence="5 6">ATCC 49903</strain>
    </source>
</reference>
<dbReference type="Gene3D" id="2.60.40.1180">
    <property type="entry name" value="Golgi alpha-mannosidase II"/>
    <property type="match status" value="1"/>
</dbReference>
<dbReference type="SMART" id="SM00642">
    <property type="entry name" value="Aamy"/>
    <property type="match status" value="1"/>
</dbReference>
<dbReference type="GO" id="GO:0004556">
    <property type="term" value="F:alpha-amylase activity"/>
    <property type="evidence" value="ECO:0007669"/>
    <property type="project" value="TreeGrafter"/>
</dbReference>
<accession>S0KLC8</accession>
<dbReference type="PANTHER" id="PTHR10357">
    <property type="entry name" value="ALPHA-AMYLASE FAMILY MEMBER"/>
    <property type="match status" value="1"/>
</dbReference>
<name>S0KLC8_9ENTE</name>